<reference evidence="4" key="1">
    <citation type="submission" date="2020-11" db="EMBL/GenBank/DDBJ databases">
        <title>Kefir isolates.</title>
        <authorList>
            <person name="Marcisauskas S."/>
            <person name="Kim Y."/>
            <person name="Blasche S."/>
        </authorList>
    </citation>
    <scope>NUCLEOTIDE SEQUENCE</scope>
    <source>
        <strain evidence="4">Olga-1</strain>
    </source>
</reference>
<organism evidence="4 5">
    <name type="scientific">Pichia californica</name>
    <dbReference type="NCBI Taxonomy" id="460514"/>
    <lineage>
        <taxon>Eukaryota</taxon>
        <taxon>Fungi</taxon>
        <taxon>Dikarya</taxon>
        <taxon>Ascomycota</taxon>
        <taxon>Saccharomycotina</taxon>
        <taxon>Pichiomycetes</taxon>
        <taxon>Pichiales</taxon>
        <taxon>Pichiaceae</taxon>
        <taxon>Pichia</taxon>
    </lineage>
</organism>
<evidence type="ECO:0008006" key="6">
    <source>
        <dbReference type="Google" id="ProtNLM"/>
    </source>
</evidence>
<evidence type="ECO:0000256" key="1">
    <source>
        <dbReference type="SAM" id="Coils"/>
    </source>
</evidence>
<feature type="region of interest" description="Disordered" evidence="2">
    <location>
        <begin position="1"/>
        <end position="20"/>
    </location>
</feature>
<proteinExistence type="predicted"/>
<name>A0A9P6WN71_9ASCO</name>
<dbReference type="EMBL" id="PUHW01000040">
    <property type="protein sequence ID" value="KAG0690225.1"/>
    <property type="molecule type" value="Genomic_DNA"/>
</dbReference>
<dbReference type="SUPFAM" id="SSF52047">
    <property type="entry name" value="RNI-like"/>
    <property type="match status" value="1"/>
</dbReference>
<feature type="transmembrane region" description="Helical" evidence="3">
    <location>
        <begin position="42"/>
        <end position="64"/>
    </location>
</feature>
<keyword evidence="3" id="KW-0812">Transmembrane</keyword>
<protein>
    <recommendedName>
        <fullName evidence="6">F-box domain-containing protein</fullName>
    </recommendedName>
</protein>
<feature type="transmembrane region" description="Helical" evidence="3">
    <location>
        <begin position="70"/>
        <end position="88"/>
    </location>
</feature>
<evidence type="ECO:0000256" key="3">
    <source>
        <dbReference type="SAM" id="Phobius"/>
    </source>
</evidence>
<feature type="compositionally biased region" description="Polar residues" evidence="2">
    <location>
        <begin position="1"/>
        <end position="18"/>
    </location>
</feature>
<keyword evidence="1" id="KW-0175">Coiled coil</keyword>
<evidence type="ECO:0000313" key="5">
    <source>
        <dbReference type="Proteomes" id="UP000697127"/>
    </source>
</evidence>
<accession>A0A9P6WN71</accession>
<dbReference type="AlphaFoldDB" id="A0A9P6WN71"/>
<evidence type="ECO:0000256" key="2">
    <source>
        <dbReference type="SAM" id="MobiDB-lite"/>
    </source>
</evidence>
<dbReference type="Gene3D" id="3.80.10.10">
    <property type="entry name" value="Ribonuclease Inhibitor"/>
    <property type="match status" value="1"/>
</dbReference>
<gene>
    <name evidence="4" type="ORF">C6P40_003535</name>
</gene>
<keyword evidence="3" id="KW-1133">Transmembrane helix</keyword>
<evidence type="ECO:0000313" key="4">
    <source>
        <dbReference type="EMBL" id="KAG0690225.1"/>
    </source>
</evidence>
<sequence>MEKSTSLYSDSDNNQTPVSPLHPSYLLKNVNTKPHNEPPKKLHISGTQIILLSFIFTVFQNISLSKLPKTSYFVIPVVVSTTVGYYFIQHLPISSNFFKMKIRLILTKLYSLTQGVKFDLWLTIIIILLSSWILSIWKASISFVIWCFIIWVYNLDETSSSNSIDSLNPESSYLYKTGDDQNLLTGMSSFDKDSMLNSGIHDSSSYNRCCSASLGYINTLEKKVNQLSKRISILEDDKLEQNIIIYTFNHNLNDKIGSLEKKIHENEQSRKKDLSQIYNYVYGAVSPDVDDYEDWEENDNWDITSIDNKKKLVKSKKNTLEGKFGNLSLNNNEKLDESDIILNQQMKFPLEIILKILEYTPKPYITNHLLLCRAIYWSFLCKIYLYPKLTSNNLLTFLDVISGDNAAHVNHSGDINSITKNLKLAMKRKFQEMVKCLDLSGVVQSGKNSYMSKLLRRTSASLEIFISSQSSFGAAPLVSIKSCLRLKVLDLRLVSESVNLSEMFKSIEYLPELEQLCFPRSSVTCDEFDFKWPQNLWYLRLQGGITDKFATHVRFPATITNLEFAHCPHLTKGGLESILLNIGINLTRLSITYPMPKIGDKGADQSFLFCPNLKNFFIDIQYISWELFSEEFLVILEEYDRPLKSITIESTGYMGMCDKLSPNDITVAVDEDRLPCLERLGLSAMLGWDFKSEDMSDMVNELDHHNIEVFKI</sequence>
<keyword evidence="5" id="KW-1185">Reference proteome</keyword>
<dbReference type="Proteomes" id="UP000697127">
    <property type="component" value="Unassembled WGS sequence"/>
</dbReference>
<comment type="caution">
    <text evidence="4">The sequence shown here is derived from an EMBL/GenBank/DDBJ whole genome shotgun (WGS) entry which is preliminary data.</text>
</comment>
<feature type="coiled-coil region" evidence="1">
    <location>
        <begin position="217"/>
        <end position="269"/>
    </location>
</feature>
<keyword evidence="3" id="KW-0472">Membrane</keyword>
<dbReference type="InterPro" id="IPR032675">
    <property type="entry name" value="LRR_dom_sf"/>
</dbReference>